<sequence length="100" mass="10830">MKSLFAHQNSTFSHGFLNLLIIGSVSVFLSACAAGPSSSATQASSTTKTCTIEEPTIGSNFSKHKPCRVMTEEERRQTEQQARDMIDDQMGRTMAAKGSN</sequence>
<evidence type="ECO:0000313" key="4">
    <source>
        <dbReference type="Proteomes" id="UP000253940"/>
    </source>
</evidence>
<evidence type="ECO:0000313" key="3">
    <source>
        <dbReference type="EMBL" id="AXI02490.1"/>
    </source>
</evidence>
<gene>
    <name evidence="3" type="ORF">HYN46_06400</name>
</gene>
<dbReference type="KEGG" id="mbah:HYN46_06400"/>
<name>A0A345P5D1_9GAMM</name>
<feature type="compositionally biased region" description="Basic and acidic residues" evidence="1">
    <location>
        <begin position="73"/>
        <end position="90"/>
    </location>
</feature>
<evidence type="ECO:0000256" key="2">
    <source>
        <dbReference type="SAM" id="SignalP"/>
    </source>
</evidence>
<dbReference type="AlphaFoldDB" id="A0A345P5D1"/>
<reference evidence="3 4" key="1">
    <citation type="submission" date="2018-07" db="EMBL/GenBank/DDBJ databases">
        <title>Genome sequencing of Moraxellaceae gen. HYN0046.</title>
        <authorList>
            <person name="Kim M."/>
            <person name="Yi H."/>
        </authorList>
    </citation>
    <scope>NUCLEOTIDE SEQUENCE [LARGE SCALE GENOMIC DNA]</scope>
    <source>
        <strain evidence="3 4">HYN0046</strain>
    </source>
</reference>
<evidence type="ECO:0000256" key="1">
    <source>
        <dbReference type="SAM" id="MobiDB-lite"/>
    </source>
</evidence>
<dbReference type="PROSITE" id="PS51257">
    <property type="entry name" value="PROKAR_LIPOPROTEIN"/>
    <property type="match status" value="1"/>
</dbReference>
<dbReference type="Proteomes" id="UP000253940">
    <property type="component" value="Chromosome"/>
</dbReference>
<feature type="chain" id="PRO_5016700800" description="Lipoprotein" evidence="2">
    <location>
        <begin position="34"/>
        <end position="100"/>
    </location>
</feature>
<dbReference type="RefSeq" id="WP_114898600.1">
    <property type="nucleotide sequence ID" value="NZ_CP031222.1"/>
</dbReference>
<keyword evidence="2" id="KW-0732">Signal</keyword>
<accession>A0A345P5D1</accession>
<organism evidence="3 4">
    <name type="scientific">Aquirhabdus parva</name>
    <dbReference type="NCBI Taxonomy" id="2283318"/>
    <lineage>
        <taxon>Bacteria</taxon>
        <taxon>Pseudomonadati</taxon>
        <taxon>Pseudomonadota</taxon>
        <taxon>Gammaproteobacteria</taxon>
        <taxon>Moraxellales</taxon>
        <taxon>Moraxellaceae</taxon>
        <taxon>Aquirhabdus</taxon>
    </lineage>
</organism>
<proteinExistence type="predicted"/>
<protein>
    <recommendedName>
        <fullName evidence="5">Lipoprotein</fullName>
    </recommendedName>
</protein>
<feature type="region of interest" description="Disordered" evidence="1">
    <location>
        <begin position="73"/>
        <end position="100"/>
    </location>
</feature>
<feature type="signal peptide" evidence="2">
    <location>
        <begin position="1"/>
        <end position="33"/>
    </location>
</feature>
<dbReference type="EMBL" id="CP031222">
    <property type="protein sequence ID" value="AXI02490.1"/>
    <property type="molecule type" value="Genomic_DNA"/>
</dbReference>
<evidence type="ECO:0008006" key="5">
    <source>
        <dbReference type="Google" id="ProtNLM"/>
    </source>
</evidence>
<keyword evidence="4" id="KW-1185">Reference proteome</keyword>